<evidence type="ECO:0000313" key="7">
    <source>
        <dbReference type="EMBL" id="CAL1586156.1"/>
    </source>
</evidence>
<dbReference type="SMART" id="SM01041">
    <property type="entry name" value="BRO1"/>
    <property type="match status" value="1"/>
</dbReference>
<evidence type="ECO:0000259" key="6">
    <source>
        <dbReference type="PROSITE" id="PS51180"/>
    </source>
</evidence>
<dbReference type="EMBL" id="OZ035839">
    <property type="protein sequence ID" value="CAL1586156.1"/>
    <property type="molecule type" value="Genomic_DNA"/>
</dbReference>
<feature type="region of interest" description="Disordered" evidence="4">
    <location>
        <begin position="1156"/>
        <end position="1189"/>
    </location>
</feature>
<evidence type="ECO:0000256" key="3">
    <source>
        <dbReference type="PIRSR" id="PIRSR607754-3"/>
    </source>
</evidence>
<keyword evidence="8" id="KW-1185">Reference proteome</keyword>
<feature type="compositionally biased region" description="Basic and acidic residues" evidence="4">
    <location>
        <begin position="287"/>
        <end position="305"/>
    </location>
</feature>
<keyword evidence="5" id="KW-1133">Transmembrane helix</keyword>
<dbReference type="GO" id="GO:0009312">
    <property type="term" value="P:oligosaccharide biosynthetic process"/>
    <property type="evidence" value="ECO:0007669"/>
    <property type="project" value="InterPro"/>
</dbReference>
<feature type="region of interest" description="Disordered" evidence="4">
    <location>
        <begin position="273"/>
        <end position="339"/>
    </location>
</feature>
<accession>A0AAV2K8A7</accession>
<dbReference type="AlphaFoldDB" id="A0AAV2K8A7"/>
<dbReference type="Pfam" id="PF03097">
    <property type="entry name" value="BRO1"/>
    <property type="match status" value="1"/>
</dbReference>
<keyword evidence="2" id="KW-0479">Metal-binding</keyword>
<evidence type="ECO:0000256" key="1">
    <source>
        <dbReference type="PIRSR" id="PIRSR607754-1"/>
    </source>
</evidence>
<sequence length="1189" mass="135498">MTSVGLKLNFDSLSVLKKSVYNANFKQCVLNAERFPGEPQLVLVVQVHNRPEYLKLLIESLHKAAEDPLDCPRDIAKDKALQTGCLNAQHPDSYGHYREAFITQTKHHWWWKLHYVWERVHVMQGYSGFVIFLEEDNYLLPDFYHFYKAMIEFRQSSCTDCDMLALGNHNGYNNFIRESNKVMTTSWMSTKHNIGMGISRQMYYKLMGCNDAFCTYDDYNWDWTLQHLSGTCVSKPIKVLVAQGSRVMHTGDCGLHHKDDCRPEWAMQRVEESLERSQGRPVPCLSDSDHCRGGRTQGPHEERRLGRCPGPQSGTQLPLRALSGDGADKPGARPGAVDTPSLSHRVEVAESEKMRFRVLKKNLLVLLGVSFVILTLLFSTRVLMVPDWDTESNTPHSQTSGSGDALKLNFDSLSVLKKSVYNANFKQCVLNAERFPGEPQLVLVVQVHNRPEYLKLLIESLHKAAEVHSFLLIFSHDYFSEEINSIVQSITFCKVLQIYFPFSAQLYPNEFPGQDPLDCPRDIAKDKALQTGCLNAQHPDSYGHYREAFITQTKHHWWWKLHYVWERVHVMQGYSGFVIFLEEDNYLLPDFYHFYKAMIEFRQSSCTDCDMLALGNHNGYNNFIRESNKVMTTSWMSTKHNIGMGISRQMYYKLMGCNDAFCTYDDYNWDWTLQHLSGTCVSKPIKVLVAQGSRVMHTGDCGLHHKDDCRPEWAMQRVEESLERSKDGLFPASLTLTTAEVAEHKAHMKNGGWGDVRDHSLFNTSVIFNAAIKGVSTSRMAHWFHRNPLKATAPVSFNYYGVAGSPAANKICNDLRTTRARLLDMFTDITCTPEIMKNATDAYFSLLQGFISSLDGSTQDNKMRYIQNFKWTDTLQGNTPSAQQDMVFELVSMAFNVALWYTKFASRLAGKENITEPEAKDVHRSLKVAAGIFINLKELHIPRLITPAEKGKDLEPRVMDAYIIQCQAEAQEVTIARAIELKHKATLIAALAYETANFYQKADHTLNTLEPECSSKWRKYLQLKQHFYMAYAYCYHGQTLLAGDKCGEAIRSLQEAEKCYARAESLCKEYRQTKGPGTTAKPSEQLFFIKLGGVIKNTLEKCQRENGFIYFHKVPVEPPSLELKASYGLAEPVCFELPPLSEQCTPEVYATFDLTRGAKNDKAKPKEEEVKPVKEPDLKPEKDTGCSIS</sequence>
<feature type="domain" description="BRO1" evidence="6">
    <location>
        <begin position="869"/>
        <end position="1189"/>
    </location>
</feature>
<dbReference type="GO" id="GO:0046872">
    <property type="term" value="F:metal ion binding"/>
    <property type="evidence" value="ECO:0007669"/>
    <property type="project" value="UniProtKB-KW"/>
</dbReference>
<keyword evidence="3" id="KW-1015">Disulfide bond</keyword>
<feature type="binding site" evidence="1">
    <location>
        <begin position="446"/>
        <end position="450"/>
    </location>
    <ligand>
        <name>substrate</name>
    </ligand>
</feature>
<organism evidence="7 8">
    <name type="scientific">Knipowitschia caucasica</name>
    <name type="common">Caucasian dwarf goby</name>
    <name type="synonym">Pomatoschistus caucasicus</name>
    <dbReference type="NCBI Taxonomy" id="637954"/>
    <lineage>
        <taxon>Eukaryota</taxon>
        <taxon>Metazoa</taxon>
        <taxon>Chordata</taxon>
        <taxon>Craniata</taxon>
        <taxon>Vertebrata</taxon>
        <taxon>Euteleostomi</taxon>
        <taxon>Actinopterygii</taxon>
        <taxon>Neopterygii</taxon>
        <taxon>Teleostei</taxon>
        <taxon>Neoteleostei</taxon>
        <taxon>Acanthomorphata</taxon>
        <taxon>Gobiaria</taxon>
        <taxon>Gobiiformes</taxon>
        <taxon>Gobioidei</taxon>
        <taxon>Gobiidae</taxon>
        <taxon>Gobiinae</taxon>
        <taxon>Knipowitschia</taxon>
    </lineage>
</organism>
<feature type="binding site" evidence="1">
    <location>
        <position position="477"/>
    </location>
    <ligand>
        <name>substrate</name>
    </ligand>
</feature>
<dbReference type="InterPro" id="IPR004328">
    <property type="entry name" value="BRO1_dom"/>
</dbReference>
<dbReference type="Gene3D" id="1.25.40.280">
    <property type="entry name" value="alix/aip1 like domains"/>
    <property type="match status" value="1"/>
</dbReference>
<feature type="disulfide bond" evidence="3">
    <location>
        <begin position="701"/>
        <end position="709"/>
    </location>
</feature>
<keyword evidence="2" id="KW-0464">Manganese</keyword>
<proteinExistence type="predicted"/>
<keyword evidence="5" id="KW-0472">Membrane</keyword>
<dbReference type="PANTHER" id="PTHR12871:SF3">
    <property type="entry name" value="ALPHA-1,6-MANNOSYL-GLYCOPROTEIN 2-BETA-N-ACETYLGLUCOSAMINYLTRANSFERASE"/>
    <property type="match status" value="1"/>
</dbReference>
<reference evidence="7 8" key="1">
    <citation type="submission" date="2024-04" db="EMBL/GenBank/DDBJ databases">
        <authorList>
            <person name="Waldvogel A.-M."/>
            <person name="Schoenle A."/>
        </authorList>
    </citation>
    <scope>NUCLEOTIDE SEQUENCE [LARGE SCALE GENOMIC DNA]</scope>
</reference>
<dbReference type="Gene3D" id="3.90.550.10">
    <property type="entry name" value="Spore Coat Polysaccharide Biosynthesis Protein SpsA, Chain A"/>
    <property type="match status" value="2"/>
</dbReference>
<dbReference type="GO" id="GO:0008455">
    <property type="term" value="F:alpha-1,6-mannosylglycoprotein 2-beta-N-acetylglucosaminyltransferase activity"/>
    <property type="evidence" value="ECO:0007669"/>
    <property type="project" value="InterPro"/>
</dbReference>
<name>A0AAV2K8A7_KNICA</name>
<gene>
    <name evidence="7" type="ORF">KC01_LOCUS16282</name>
</gene>
<dbReference type="CDD" id="cd09243">
    <property type="entry name" value="BRO1_Brox_like"/>
    <property type="match status" value="1"/>
</dbReference>
<comment type="cofactor">
    <cofactor evidence="2">
        <name>Mn(2+)</name>
        <dbReference type="ChEBI" id="CHEBI:29035"/>
    </cofactor>
</comment>
<dbReference type="PANTHER" id="PTHR12871">
    <property type="entry name" value="BETA-1,2-N-ACETYLGLUCOSAMINYLTRANSFERASE II"/>
    <property type="match status" value="1"/>
</dbReference>
<dbReference type="GO" id="GO:0006487">
    <property type="term" value="P:protein N-linked glycosylation"/>
    <property type="evidence" value="ECO:0007669"/>
    <property type="project" value="TreeGrafter"/>
</dbReference>
<dbReference type="InterPro" id="IPR007754">
    <property type="entry name" value="GlcNAc_II"/>
</dbReference>
<dbReference type="PROSITE" id="PS51180">
    <property type="entry name" value="BRO1"/>
    <property type="match status" value="1"/>
</dbReference>
<evidence type="ECO:0000256" key="2">
    <source>
        <dbReference type="PIRSR" id="PIRSR607754-2"/>
    </source>
</evidence>
<feature type="disulfide bond" evidence="3">
    <location>
        <begin position="519"/>
        <end position="533"/>
    </location>
</feature>
<dbReference type="InterPro" id="IPR038499">
    <property type="entry name" value="BRO1_sf"/>
</dbReference>
<feature type="binding site" evidence="2">
    <location>
        <position position="584"/>
    </location>
    <ligand>
        <name>Mn(2+)</name>
        <dbReference type="ChEBI" id="CHEBI:29035"/>
    </ligand>
</feature>
<feature type="binding site" evidence="1">
    <location>
        <begin position="552"/>
        <end position="556"/>
    </location>
    <ligand>
        <name>substrate</name>
    </ligand>
</feature>
<evidence type="ECO:0000313" key="8">
    <source>
        <dbReference type="Proteomes" id="UP001497482"/>
    </source>
</evidence>
<dbReference type="Pfam" id="PF05060">
    <property type="entry name" value="MGAT2"/>
    <property type="match status" value="3"/>
</dbReference>
<keyword evidence="5" id="KW-0812">Transmembrane</keyword>
<feature type="binding site" evidence="2">
    <location>
        <position position="697"/>
    </location>
    <ligand>
        <name>Mn(2+)</name>
        <dbReference type="ChEBI" id="CHEBI:29035"/>
    </ligand>
</feature>
<dbReference type="SUPFAM" id="SSF53448">
    <property type="entry name" value="Nucleotide-diphospho-sugar transferases"/>
    <property type="match status" value="2"/>
</dbReference>
<protein>
    <recommendedName>
        <fullName evidence="6">BRO1 domain-containing protein</fullName>
    </recommendedName>
</protein>
<dbReference type="GO" id="GO:0000139">
    <property type="term" value="C:Golgi membrane"/>
    <property type="evidence" value="ECO:0007669"/>
    <property type="project" value="TreeGrafter"/>
</dbReference>
<dbReference type="Proteomes" id="UP001497482">
    <property type="component" value="Chromosome 17"/>
</dbReference>
<feature type="disulfide bond" evidence="3">
    <location>
        <begin position="657"/>
        <end position="680"/>
    </location>
</feature>
<evidence type="ECO:0000256" key="5">
    <source>
        <dbReference type="SAM" id="Phobius"/>
    </source>
</evidence>
<feature type="disulfide bond" evidence="3">
    <location>
        <begin position="606"/>
        <end position="609"/>
    </location>
</feature>
<dbReference type="InterPro" id="IPR029044">
    <property type="entry name" value="Nucleotide-diphossugar_trans"/>
</dbReference>
<dbReference type="GO" id="GO:0005795">
    <property type="term" value="C:Golgi stack"/>
    <property type="evidence" value="ECO:0007669"/>
    <property type="project" value="InterPro"/>
</dbReference>
<feature type="transmembrane region" description="Helical" evidence="5">
    <location>
        <begin position="363"/>
        <end position="384"/>
    </location>
</feature>
<evidence type="ECO:0000256" key="4">
    <source>
        <dbReference type="SAM" id="MobiDB-lite"/>
    </source>
</evidence>